<dbReference type="EMBL" id="JAQQLE010000005">
    <property type="protein sequence ID" value="MDC7714022.1"/>
    <property type="molecule type" value="Genomic_DNA"/>
</dbReference>
<feature type="domain" description="PepSY" evidence="2">
    <location>
        <begin position="290"/>
        <end position="345"/>
    </location>
</feature>
<dbReference type="Pfam" id="PF03929">
    <property type="entry name" value="PepSY_TM"/>
    <property type="match status" value="1"/>
</dbReference>
<sequence>MMAVIAEKKTPRYYTVAWRWHFYAGLLVAPFMIMLAITGMVYLFKPQLDQMMYGSLLNVPAASTPAHPADHLVAAVKAQYPDASVLRYQPPAAPDRSAKIIVKTADARLGVYVDPYQGKVLGTLDENNNLQAIMLKLHGELLAGKPGDYLIELACSWALVLLVSGLYLWWPRGRGKLAVFWPRFSAGGRAFWRDIHAVTGFWSAIFLLFMLLSGLAWTGLWGAKFAAVWSQFPAQMWDDVPRSDRKALSLNSTEEKVVPWAVEPMPLPKSTDPHAAHKGAAVQAATPQVALQQVVDTANARGVVPGYNIALPDGDEGVFTVSVFPDDPRNEATLHIDQYSGKVLADIRFKDYALVPRVVEFGVVAHEGKFFGLANQLLMAAICLLVLLGSVSGLVMWWQRKPAGRLGAPADAPDTPLWRGALLIMLALGVVFPLVGASFVVILLLDWLLLRRVPALAFLR</sequence>
<proteinExistence type="predicted"/>
<dbReference type="PANTHER" id="PTHR34219">
    <property type="entry name" value="IRON-REGULATED INNER MEMBRANE PROTEIN-RELATED"/>
    <property type="match status" value="1"/>
</dbReference>
<dbReference type="Pfam" id="PF03413">
    <property type="entry name" value="PepSY"/>
    <property type="match status" value="1"/>
</dbReference>
<accession>A0ABT5IN94</accession>
<dbReference type="InterPro" id="IPR005625">
    <property type="entry name" value="PepSY-ass_TM"/>
</dbReference>
<feature type="transmembrane region" description="Helical" evidence="1">
    <location>
        <begin position="377"/>
        <end position="398"/>
    </location>
</feature>
<gene>
    <name evidence="3" type="ORF">PQU96_07730</name>
</gene>
<name>A0ABT5IN94_9NEIS</name>
<dbReference type="InterPro" id="IPR025711">
    <property type="entry name" value="PepSY"/>
</dbReference>
<evidence type="ECO:0000259" key="2">
    <source>
        <dbReference type="Pfam" id="PF03413"/>
    </source>
</evidence>
<dbReference type="RefSeq" id="WP_272771712.1">
    <property type="nucleotide sequence ID" value="NZ_JAQQLE010000005.1"/>
</dbReference>
<feature type="transmembrane region" description="Helical" evidence="1">
    <location>
        <begin position="149"/>
        <end position="170"/>
    </location>
</feature>
<keyword evidence="4" id="KW-1185">Reference proteome</keyword>
<keyword evidence="1" id="KW-1133">Transmembrane helix</keyword>
<keyword evidence="1" id="KW-0472">Membrane</keyword>
<reference evidence="3 4" key="1">
    <citation type="submission" date="2023-01" db="EMBL/GenBank/DDBJ databases">
        <title>Novel species of the genus Vogesella isolated from rivers.</title>
        <authorList>
            <person name="Lu H."/>
        </authorList>
    </citation>
    <scope>NUCLEOTIDE SEQUENCE [LARGE SCALE GENOMIC DNA]</scope>
    <source>
        <strain evidence="3 4">LYT5W</strain>
    </source>
</reference>
<dbReference type="PANTHER" id="PTHR34219:SF1">
    <property type="entry name" value="PEPSY DOMAIN-CONTAINING PROTEIN"/>
    <property type="match status" value="1"/>
</dbReference>
<comment type="caution">
    <text evidence="3">The sequence shown here is derived from an EMBL/GenBank/DDBJ whole genome shotgun (WGS) entry which is preliminary data.</text>
</comment>
<protein>
    <submittedName>
        <fullName evidence="3">PepSY domain-containing protein</fullName>
    </submittedName>
</protein>
<evidence type="ECO:0000256" key="1">
    <source>
        <dbReference type="SAM" id="Phobius"/>
    </source>
</evidence>
<organism evidence="3 4">
    <name type="scientific">Vogesella margarita</name>
    <dbReference type="NCBI Taxonomy" id="2984199"/>
    <lineage>
        <taxon>Bacteria</taxon>
        <taxon>Pseudomonadati</taxon>
        <taxon>Pseudomonadota</taxon>
        <taxon>Betaproteobacteria</taxon>
        <taxon>Neisseriales</taxon>
        <taxon>Chromobacteriaceae</taxon>
        <taxon>Vogesella</taxon>
    </lineage>
</organism>
<keyword evidence="1" id="KW-0812">Transmembrane</keyword>
<evidence type="ECO:0000313" key="4">
    <source>
        <dbReference type="Proteomes" id="UP001222030"/>
    </source>
</evidence>
<feature type="transmembrane region" description="Helical" evidence="1">
    <location>
        <begin position="418"/>
        <end position="450"/>
    </location>
</feature>
<feature type="transmembrane region" description="Helical" evidence="1">
    <location>
        <begin position="201"/>
        <end position="223"/>
    </location>
</feature>
<dbReference type="Proteomes" id="UP001222030">
    <property type="component" value="Unassembled WGS sequence"/>
</dbReference>
<evidence type="ECO:0000313" key="3">
    <source>
        <dbReference type="EMBL" id="MDC7714022.1"/>
    </source>
</evidence>
<feature type="transmembrane region" description="Helical" evidence="1">
    <location>
        <begin position="20"/>
        <end position="44"/>
    </location>
</feature>